<dbReference type="AlphaFoldDB" id="A0A2P2PD30"/>
<name>A0A2P2PD30_RHIMU</name>
<accession>A0A2P2PD30</accession>
<evidence type="ECO:0000313" key="1">
    <source>
        <dbReference type="EMBL" id="MBX52551.1"/>
    </source>
</evidence>
<organism evidence="1">
    <name type="scientific">Rhizophora mucronata</name>
    <name type="common">Asiatic mangrove</name>
    <dbReference type="NCBI Taxonomy" id="61149"/>
    <lineage>
        <taxon>Eukaryota</taxon>
        <taxon>Viridiplantae</taxon>
        <taxon>Streptophyta</taxon>
        <taxon>Embryophyta</taxon>
        <taxon>Tracheophyta</taxon>
        <taxon>Spermatophyta</taxon>
        <taxon>Magnoliopsida</taxon>
        <taxon>eudicotyledons</taxon>
        <taxon>Gunneridae</taxon>
        <taxon>Pentapetalae</taxon>
        <taxon>rosids</taxon>
        <taxon>fabids</taxon>
        <taxon>Malpighiales</taxon>
        <taxon>Rhizophoraceae</taxon>
        <taxon>Rhizophora</taxon>
    </lineage>
</organism>
<dbReference type="EMBL" id="GGEC01072067">
    <property type="protein sequence ID" value="MBX52551.1"/>
    <property type="molecule type" value="Transcribed_RNA"/>
</dbReference>
<sequence>MLIFVGRIGSIAPAIASPMPLLTITITTTITMSTISTTNMTTITTATVRNLPGPRELYLCSQKP</sequence>
<reference evidence="1" key="1">
    <citation type="submission" date="2018-02" db="EMBL/GenBank/DDBJ databases">
        <title>Rhizophora mucronata_Transcriptome.</title>
        <authorList>
            <person name="Meera S.P."/>
            <person name="Sreeshan A."/>
            <person name="Augustine A."/>
        </authorList>
    </citation>
    <scope>NUCLEOTIDE SEQUENCE</scope>
    <source>
        <tissue evidence="1">Leaf</tissue>
    </source>
</reference>
<protein>
    <submittedName>
        <fullName evidence="1">Uncharacterized protein</fullName>
    </submittedName>
</protein>
<proteinExistence type="predicted"/>